<comment type="caution">
    <text evidence="2">The sequence shown here is derived from an EMBL/GenBank/DDBJ whole genome shotgun (WGS) entry which is preliminary data.</text>
</comment>
<dbReference type="HOGENOM" id="CLU_2538589_0_0_0"/>
<evidence type="ECO:0000256" key="1">
    <source>
        <dbReference type="SAM" id="Phobius"/>
    </source>
</evidence>
<keyword evidence="1" id="KW-0472">Membrane</keyword>
<keyword evidence="1" id="KW-1133">Transmembrane helix</keyword>
<protein>
    <submittedName>
        <fullName evidence="2">Uncharacterized protein</fullName>
    </submittedName>
</protein>
<dbReference type="STRING" id="314344.AL013_04195"/>
<evidence type="ECO:0000313" key="3">
    <source>
        <dbReference type="Proteomes" id="UP000005297"/>
    </source>
</evidence>
<dbReference type="AlphaFoldDB" id="Q0F3H2"/>
<evidence type="ECO:0000313" key="2">
    <source>
        <dbReference type="EMBL" id="EAU55969.1"/>
    </source>
</evidence>
<dbReference type="EMBL" id="AATS01000001">
    <property type="protein sequence ID" value="EAU55969.1"/>
    <property type="molecule type" value="Genomic_DNA"/>
</dbReference>
<keyword evidence="3" id="KW-1185">Reference proteome</keyword>
<name>Q0F3H2_9PROT</name>
<feature type="transmembrane region" description="Helical" evidence="1">
    <location>
        <begin position="50"/>
        <end position="73"/>
    </location>
</feature>
<sequence>MVYRSFGANGAMPELLVSRLNFYRRSLGLQSYDVNYVMGSVSSDFAGNDFVVSIITMYAPCIMIGPLLILTMFERLLINDSPV</sequence>
<proteinExistence type="predicted"/>
<gene>
    <name evidence="2" type="ORF">SPV1_04093</name>
</gene>
<organism evidence="2 3">
    <name type="scientific">Mariprofundus ferrooxydans PV-1</name>
    <dbReference type="NCBI Taxonomy" id="314345"/>
    <lineage>
        <taxon>Bacteria</taxon>
        <taxon>Pseudomonadati</taxon>
        <taxon>Pseudomonadota</taxon>
        <taxon>Candidatius Mariprofundia</taxon>
        <taxon>Mariprofundales</taxon>
        <taxon>Mariprofundaceae</taxon>
        <taxon>Mariprofundus</taxon>
    </lineage>
</organism>
<accession>Q0F3H2</accession>
<dbReference type="Proteomes" id="UP000005297">
    <property type="component" value="Unassembled WGS sequence"/>
</dbReference>
<reference evidence="2 3" key="1">
    <citation type="submission" date="2006-09" db="EMBL/GenBank/DDBJ databases">
        <authorList>
            <person name="Emerson D."/>
            <person name="Ferriera S."/>
            <person name="Johnson J."/>
            <person name="Kravitz S."/>
            <person name="Halpern A."/>
            <person name="Remington K."/>
            <person name="Beeson K."/>
            <person name="Tran B."/>
            <person name="Rogers Y.-H."/>
            <person name="Friedman R."/>
            <person name="Venter J.C."/>
        </authorList>
    </citation>
    <scope>NUCLEOTIDE SEQUENCE [LARGE SCALE GENOMIC DNA]</scope>
    <source>
        <strain evidence="2 3">PV-1</strain>
    </source>
</reference>
<dbReference type="InParanoid" id="Q0F3H2"/>
<keyword evidence="1" id="KW-0812">Transmembrane</keyword>